<dbReference type="EMBL" id="JBBPBN010000035">
    <property type="protein sequence ID" value="KAK9001825.1"/>
    <property type="molecule type" value="Genomic_DNA"/>
</dbReference>
<evidence type="ECO:0000313" key="2">
    <source>
        <dbReference type="Proteomes" id="UP001396334"/>
    </source>
</evidence>
<proteinExistence type="predicted"/>
<dbReference type="Proteomes" id="UP001396334">
    <property type="component" value="Unassembled WGS sequence"/>
</dbReference>
<name>A0ABR2QMC6_9ROSI</name>
<protein>
    <submittedName>
        <fullName evidence="1">Uncharacterized protein</fullName>
    </submittedName>
</protein>
<gene>
    <name evidence="1" type="ORF">V6N11_024523</name>
</gene>
<reference evidence="1 2" key="1">
    <citation type="journal article" date="2024" name="G3 (Bethesda)">
        <title>Genome assembly of Hibiscus sabdariffa L. provides insights into metabolisms of medicinal natural products.</title>
        <authorList>
            <person name="Kim T."/>
        </authorList>
    </citation>
    <scope>NUCLEOTIDE SEQUENCE [LARGE SCALE GENOMIC DNA]</scope>
    <source>
        <strain evidence="1">TK-2024</strain>
        <tissue evidence="1">Old leaves</tissue>
    </source>
</reference>
<dbReference type="SUPFAM" id="SSF52402">
    <property type="entry name" value="Adenine nucleotide alpha hydrolases-like"/>
    <property type="match status" value="1"/>
</dbReference>
<accession>A0ABR2QMC6</accession>
<dbReference type="PANTHER" id="PTHR46553:SF3">
    <property type="entry name" value="ADENINE NUCLEOTIDE ALPHA HYDROLASES-LIKE SUPERFAMILY PROTEIN"/>
    <property type="match status" value="1"/>
</dbReference>
<evidence type="ECO:0000313" key="1">
    <source>
        <dbReference type="EMBL" id="KAK9001825.1"/>
    </source>
</evidence>
<keyword evidence="2" id="KW-1185">Reference proteome</keyword>
<sequence length="107" mass="11861">MAAGIDESEHSMYALEWTLEHFFTSNPPFKLIIIHAKTTACSIVGLGPGDALCGFGFEEDKTTWEISSHVHDAVVEVVEGDPRNVLCEAVEKHHCWSHKELLTALDL</sequence>
<comment type="caution">
    <text evidence="1">The sequence shown here is derived from an EMBL/GenBank/DDBJ whole genome shotgun (WGS) entry which is preliminary data.</text>
</comment>
<dbReference type="PANTHER" id="PTHR46553">
    <property type="entry name" value="ADENINE NUCLEOTIDE ALPHA HYDROLASES-LIKE SUPERFAMILY PROTEIN"/>
    <property type="match status" value="1"/>
</dbReference>
<organism evidence="1 2">
    <name type="scientific">Hibiscus sabdariffa</name>
    <name type="common">roselle</name>
    <dbReference type="NCBI Taxonomy" id="183260"/>
    <lineage>
        <taxon>Eukaryota</taxon>
        <taxon>Viridiplantae</taxon>
        <taxon>Streptophyta</taxon>
        <taxon>Embryophyta</taxon>
        <taxon>Tracheophyta</taxon>
        <taxon>Spermatophyta</taxon>
        <taxon>Magnoliopsida</taxon>
        <taxon>eudicotyledons</taxon>
        <taxon>Gunneridae</taxon>
        <taxon>Pentapetalae</taxon>
        <taxon>rosids</taxon>
        <taxon>malvids</taxon>
        <taxon>Malvales</taxon>
        <taxon>Malvaceae</taxon>
        <taxon>Malvoideae</taxon>
        <taxon>Hibiscus</taxon>
    </lineage>
</organism>